<organism evidence="2 3">
    <name type="scientific">Mikania micrantha</name>
    <name type="common">bitter vine</name>
    <dbReference type="NCBI Taxonomy" id="192012"/>
    <lineage>
        <taxon>Eukaryota</taxon>
        <taxon>Viridiplantae</taxon>
        <taxon>Streptophyta</taxon>
        <taxon>Embryophyta</taxon>
        <taxon>Tracheophyta</taxon>
        <taxon>Spermatophyta</taxon>
        <taxon>Magnoliopsida</taxon>
        <taxon>eudicotyledons</taxon>
        <taxon>Gunneridae</taxon>
        <taxon>Pentapetalae</taxon>
        <taxon>asterids</taxon>
        <taxon>campanulids</taxon>
        <taxon>Asterales</taxon>
        <taxon>Asteraceae</taxon>
        <taxon>Asteroideae</taxon>
        <taxon>Heliantheae alliance</taxon>
        <taxon>Eupatorieae</taxon>
        <taxon>Mikania</taxon>
    </lineage>
</organism>
<evidence type="ECO:0000256" key="1">
    <source>
        <dbReference type="SAM" id="MobiDB-lite"/>
    </source>
</evidence>
<dbReference type="Proteomes" id="UP000326396">
    <property type="component" value="Linkage Group LG11"/>
</dbReference>
<gene>
    <name evidence="2" type="ORF">E3N88_07643</name>
</gene>
<protein>
    <submittedName>
        <fullName evidence="2">Uncharacterized protein</fullName>
    </submittedName>
</protein>
<dbReference type="EMBL" id="SZYD01000003">
    <property type="protein sequence ID" value="KAD6796747.1"/>
    <property type="molecule type" value="Genomic_DNA"/>
</dbReference>
<sequence length="74" mass="8097">MKSDEEDQFIAPPHPSRTAKKSGNLRYFSCIAYRGGPSSYPSLTVSMKAMGSQSGRGKSDALKSDYVRIAMDSF</sequence>
<feature type="region of interest" description="Disordered" evidence="1">
    <location>
        <begin position="1"/>
        <end position="21"/>
    </location>
</feature>
<dbReference type="AlphaFoldDB" id="A0A5N6PU89"/>
<evidence type="ECO:0000313" key="2">
    <source>
        <dbReference type="EMBL" id="KAD6796747.1"/>
    </source>
</evidence>
<evidence type="ECO:0000313" key="3">
    <source>
        <dbReference type="Proteomes" id="UP000326396"/>
    </source>
</evidence>
<keyword evidence="3" id="KW-1185">Reference proteome</keyword>
<proteinExistence type="predicted"/>
<reference evidence="2 3" key="1">
    <citation type="submission" date="2019-05" db="EMBL/GenBank/DDBJ databases">
        <title>Mikania micrantha, genome provides insights into the molecular mechanism of rapid growth.</title>
        <authorList>
            <person name="Liu B."/>
        </authorList>
    </citation>
    <scope>NUCLEOTIDE SEQUENCE [LARGE SCALE GENOMIC DNA]</scope>
    <source>
        <strain evidence="2">NLD-2019</strain>
        <tissue evidence="2">Leaf</tissue>
    </source>
</reference>
<accession>A0A5N6PU89</accession>
<comment type="caution">
    <text evidence="2">The sequence shown here is derived from an EMBL/GenBank/DDBJ whole genome shotgun (WGS) entry which is preliminary data.</text>
</comment>
<name>A0A5N6PU89_9ASTR</name>